<dbReference type="PANTHER" id="PTHR12992:SF11">
    <property type="entry name" value="MITOCHONDRIAL COENZYME A DIPHOSPHATASE NUDT8"/>
    <property type="match status" value="1"/>
</dbReference>
<keyword evidence="5" id="KW-0460">Magnesium</keyword>
<dbReference type="CDD" id="cd03426">
    <property type="entry name" value="NUDIX_CoAse_Nudt7"/>
    <property type="match status" value="1"/>
</dbReference>
<dbReference type="PANTHER" id="PTHR12992">
    <property type="entry name" value="NUDIX HYDROLASE"/>
    <property type="match status" value="1"/>
</dbReference>
<dbReference type="InterPro" id="IPR000086">
    <property type="entry name" value="NUDIX_hydrolase_dom"/>
</dbReference>
<evidence type="ECO:0000313" key="8">
    <source>
        <dbReference type="EMBL" id="MDA0179925.1"/>
    </source>
</evidence>
<comment type="cofactor">
    <cofactor evidence="1">
        <name>Mn(2+)</name>
        <dbReference type="ChEBI" id="CHEBI:29035"/>
    </cofactor>
</comment>
<gene>
    <name evidence="8" type="ORF">OJ997_06430</name>
</gene>
<comment type="caution">
    <text evidence="8">The sequence shown here is derived from an EMBL/GenBank/DDBJ whole genome shotgun (WGS) entry which is preliminary data.</text>
</comment>
<dbReference type="Gene3D" id="3.90.79.10">
    <property type="entry name" value="Nucleoside Triphosphate Pyrophosphohydrolase"/>
    <property type="match status" value="1"/>
</dbReference>
<evidence type="ECO:0000313" key="9">
    <source>
        <dbReference type="Proteomes" id="UP001147653"/>
    </source>
</evidence>
<dbReference type="SUPFAM" id="SSF55811">
    <property type="entry name" value="Nudix"/>
    <property type="match status" value="1"/>
</dbReference>
<dbReference type="PROSITE" id="PS00893">
    <property type="entry name" value="NUDIX_BOX"/>
    <property type="match status" value="1"/>
</dbReference>
<dbReference type="RefSeq" id="WP_270024235.1">
    <property type="nucleotide sequence ID" value="NZ_JAPDDP010000008.1"/>
</dbReference>
<evidence type="ECO:0000256" key="5">
    <source>
        <dbReference type="ARBA" id="ARBA00022842"/>
    </source>
</evidence>
<accession>A0A9X3N7K6</accession>
<name>A0A9X3N7K6_9ACTN</name>
<keyword evidence="9" id="KW-1185">Reference proteome</keyword>
<evidence type="ECO:0000256" key="6">
    <source>
        <dbReference type="ARBA" id="ARBA00023211"/>
    </source>
</evidence>
<evidence type="ECO:0000256" key="3">
    <source>
        <dbReference type="ARBA" id="ARBA00022723"/>
    </source>
</evidence>
<feature type="domain" description="Nudix hydrolase" evidence="7">
    <location>
        <begin position="7"/>
        <end position="145"/>
    </location>
</feature>
<comment type="cofactor">
    <cofactor evidence="2">
        <name>Mg(2+)</name>
        <dbReference type="ChEBI" id="CHEBI:18420"/>
    </cofactor>
</comment>
<evidence type="ECO:0000256" key="4">
    <source>
        <dbReference type="ARBA" id="ARBA00022801"/>
    </source>
</evidence>
<evidence type="ECO:0000256" key="2">
    <source>
        <dbReference type="ARBA" id="ARBA00001946"/>
    </source>
</evidence>
<dbReference type="GO" id="GO:0010945">
    <property type="term" value="F:coenzyme A diphosphatase activity"/>
    <property type="evidence" value="ECO:0007669"/>
    <property type="project" value="InterPro"/>
</dbReference>
<dbReference type="AlphaFoldDB" id="A0A9X3N7K6"/>
<dbReference type="InterPro" id="IPR020084">
    <property type="entry name" value="NUDIX_hydrolase_CS"/>
</dbReference>
<dbReference type="EMBL" id="JAPDDP010000008">
    <property type="protein sequence ID" value="MDA0179925.1"/>
    <property type="molecule type" value="Genomic_DNA"/>
</dbReference>
<keyword evidence="4" id="KW-0378">Hydrolase</keyword>
<dbReference type="InterPro" id="IPR015797">
    <property type="entry name" value="NUDIX_hydrolase-like_dom_sf"/>
</dbReference>
<evidence type="ECO:0000259" key="7">
    <source>
        <dbReference type="PROSITE" id="PS51462"/>
    </source>
</evidence>
<dbReference type="Pfam" id="PF00293">
    <property type="entry name" value="NUDIX"/>
    <property type="match status" value="1"/>
</dbReference>
<protein>
    <submittedName>
        <fullName evidence="8">CoA pyrophosphatase</fullName>
    </submittedName>
</protein>
<keyword evidence="3" id="KW-0479">Metal-binding</keyword>
<keyword evidence="6" id="KW-0464">Manganese</keyword>
<dbReference type="PROSITE" id="PS51462">
    <property type="entry name" value="NUDIX"/>
    <property type="match status" value="1"/>
</dbReference>
<evidence type="ECO:0000256" key="1">
    <source>
        <dbReference type="ARBA" id="ARBA00001936"/>
    </source>
</evidence>
<dbReference type="Proteomes" id="UP001147653">
    <property type="component" value="Unassembled WGS sequence"/>
</dbReference>
<reference evidence="8" key="1">
    <citation type="submission" date="2022-10" db="EMBL/GenBank/DDBJ databases">
        <title>The WGS of Solirubrobacter phytolaccae KCTC 29190.</title>
        <authorList>
            <person name="Jiang Z."/>
        </authorList>
    </citation>
    <scope>NUCLEOTIDE SEQUENCE</scope>
    <source>
        <strain evidence="8">KCTC 29190</strain>
    </source>
</reference>
<dbReference type="GO" id="GO:0046872">
    <property type="term" value="F:metal ion binding"/>
    <property type="evidence" value="ECO:0007669"/>
    <property type="project" value="UniProtKB-KW"/>
</dbReference>
<proteinExistence type="predicted"/>
<sequence>MDVRGGNTHSAVLVPLFCDPDDRLHAVFTKRREDLSRHAGEISFPGGRRDDGETLQETALREAWEEVGLPAQAVELVGALVPVGTVATDYAIYPFVGLIEHGFEWVMQETEVAEVLEFALEDLVAGHSLKRMERRGIAFRTDVYEVGDHLVWGATARILNDLLRRLGVGPRQPWRLLPE</sequence>
<dbReference type="InterPro" id="IPR045121">
    <property type="entry name" value="CoAse"/>
</dbReference>
<organism evidence="8 9">
    <name type="scientific">Solirubrobacter phytolaccae</name>
    <dbReference type="NCBI Taxonomy" id="1404360"/>
    <lineage>
        <taxon>Bacteria</taxon>
        <taxon>Bacillati</taxon>
        <taxon>Actinomycetota</taxon>
        <taxon>Thermoleophilia</taxon>
        <taxon>Solirubrobacterales</taxon>
        <taxon>Solirubrobacteraceae</taxon>
        <taxon>Solirubrobacter</taxon>
    </lineage>
</organism>